<feature type="transmembrane region" description="Helical" evidence="6">
    <location>
        <begin position="589"/>
        <end position="606"/>
    </location>
</feature>
<comment type="similarity">
    <text evidence="2">Belongs to the RxLR effector family.</text>
</comment>
<keyword evidence="6" id="KW-0472">Membrane</keyword>
<keyword evidence="4" id="KW-0732">Signal</keyword>
<name>A0A8J5J2V5_9STRA</name>
<evidence type="ECO:0000313" key="8">
    <source>
        <dbReference type="Proteomes" id="UP000709295"/>
    </source>
</evidence>
<evidence type="ECO:0000313" key="7">
    <source>
        <dbReference type="EMBL" id="KAG6973316.1"/>
    </source>
</evidence>
<keyword evidence="3" id="KW-0964">Secreted</keyword>
<evidence type="ECO:0000256" key="2">
    <source>
        <dbReference type="ARBA" id="ARBA00010400"/>
    </source>
</evidence>
<dbReference type="PANTHER" id="PTHR46759">
    <property type="entry name" value="LEUCINE-RICH REPEAT-CONTAINING PROTEIN 72"/>
    <property type="match status" value="1"/>
</dbReference>
<keyword evidence="8" id="KW-1185">Reference proteome</keyword>
<sequence length="611" mass="69156">MQSRKTLVDAFKQHGMRLCDGARLNAVGKGIHALGRVPPTVSASITALYLSQNNLLSLEGIDQFSAVRLLSVGGNLISSDKEVARLNELAQLRNLNLMGNPLCDQPNYRLRIIALLTKLQVLDNGDITKRERDTAPHVAAQDNALRTMVSQNHFDIQKLQRIAQLILLHKTFYGYVMAGYEDALSEQEQEALKVQMLTIIVRTHAKLAENPKVKAKEYLLKLANGSSPRAAKDTAVSLSDQIEILHERSKGDNQKVVDLEQALRRCEKINLSLENELKRAKAAIEEERRAWEDALCDEAEKREKDSVKYRSLALENQVQQVRMIELKRELEAEKAKVTGVEKVNEDLRTASESIANTHHAEVAAAMDKQRELEREIAELRGHLKEQETEREDTANRLQEYEKRIATKWKEEQVKNAELSRLLQEKNQLILNMTHRINHVEPTSFDNRQAIYQTSQLSTPPMRVGFVFALVVVTLIACFNGLASAEGAVVANNQRLDSINGLISRDITRRNLRATATTNGEERGLTTSFTEKIGNLFKSNPGLSQKVETLQKNPTMVKNLEKATFTQKGSSKVRAWFMNMYNNSSKRDKFFILATLIMFPIGVWAVYTNYRR</sequence>
<evidence type="ECO:0000256" key="3">
    <source>
        <dbReference type="ARBA" id="ARBA00022525"/>
    </source>
</evidence>
<comment type="subcellular location">
    <subcellularLocation>
        <location evidence="1">Secreted</location>
    </subcellularLocation>
</comment>
<dbReference type="PANTHER" id="PTHR46759:SF1">
    <property type="entry name" value="LEUCINE-RICH REPEAT-CONTAINING PROTEIN 72"/>
    <property type="match status" value="1"/>
</dbReference>
<evidence type="ECO:0000256" key="1">
    <source>
        <dbReference type="ARBA" id="ARBA00004613"/>
    </source>
</evidence>
<dbReference type="InterPro" id="IPR031825">
    <property type="entry name" value="RXLR"/>
</dbReference>
<accession>A0A8J5J2V5</accession>
<feature type="transmembrane region" description="Helical" evidence="6">
    <location>
        <begin position="463"/>
        <end position="484"/>
    </location>
</feature>
<dbReference type="InterPro" id="IPR042655">
    <property type="entry name" value="LRC72"/>
</dbReference>
<evidence type="ECO:0000256" key="4">
    <source>
        <dbReference type="ARBA" id="ARBA00022729"/>
    </source>
</evidence>
<dbReference type="Pfam" id="PF14580">
    <property type="entry name" value="LRR_9"/>
    <property type="match status" value="1"/>
</dbReference>
<dbReference type="Proteomes" id="UP000709295">
    <property type="component" value="Unassembled WGS sequence"/>
</dbReference>
<reference evidence="7" key="1">
    <citation type="submission" date="2021-01" db="EMBL/GenBank/DDBJ databases">
        <title>Phytophthora aleatoria, a newly-described species from Pinus radiata is distinct from Phytophthora cactorum isolates based on comparative genomics.</title>
        <authorList>
            <person name="Mcdougal R."/>
            <person name="Panda P."/>
            <person name="Williams N."/>
            <person name="Studholme D.J."/>
        </authorList>
    </citation>
    <scope>NUCLEOTIDE SEQUENCE</scope>
    <source>
        <strain evidence="7">NZFS 4037</strain>
    </source>
</reference>
<organism evidence="7 8">
    <name type="scientific">Phytophthora aleatoria</name>
    <dbReference type="NCBI Taxonomy" id="2496075"/>
    <lineage>
        <taxon>Eukaryota</taxon>
        <taxon>Sar</taxon>
        <taxon>Stramenopiles</taxon>
        <taxon>Oomycota</taxon>
        <taxon>Peronosporomycetes</taxon>
        <taxon>Peronosporales</taxon>
        <taxon>Peronosporaceae</taxon>
        <taxon>Phytophthora</taxon>
    </lineage>
</organism>
<protein>
    <submittedName>
        <fullName evidence="7">Uncharacterized protein</fullName>
    </submittedName>
</protein>
<dbReference type="AlphaFoldDB" id="A0A8J5J2V5"/>
<dbReference type="EMBL" id="JAENGY010000115">
    <property type="protein sequence ID" value="KAG6973316.1"/>
    <property type="molecule type" value="Genomic_DNA"/>
</dbReference>
<keyword evidence="6" id="KW-0812">Transmembrane</keyword>
<gene>
    <name evidence="7" type="ORF">JG688_00003603</name>
</gene>
<keyword evidence="6" id="KW-1133">Transmembrane helix</keyword>
<evidence type="ECO:0000256" key="6">
    <source>
        <dbReference type="SAM" id="Phobius"/>
    </source>
</evidence>
<comment type="caution">
    <text evidence="7">The sequence shown here is derived from an EMBL/GenBank/DDBJ whole genome shotgun (WGS) entry which is preliminary data.</text>
</comment>
<evidence type="ECO:0000256" key="5">
    <source>
        <dbReference type="SAM" id="Coils"/>
    </source>
</evidence>
<proteinExistence type="inferred from homology"/>
<feature type="coiled-coil region" evidence="5">
    <location>
        <begin position="256"/>
        <end position="403"/>
    </location>
</feature>
<dbReference type="Pfam" id="PF16810">
    <property type="entry name" value="RXLR"/>
    <property type="match status" value="1"/>
</dbReference>
<keyword evidence="5" id="KW-0175">Coiled coil</keyword>